<keyword evidence="4" id="KW-1133">Transmembrane helix</keyword>
<evidence type="ECO:0000313" key="7">
    <source>
        <dbReference type="Proteomes" id="UP000828390"/>
    </source>
</evidence>
<dbReference type="EMBL" id="JAIWYP010000011">
    <property type="protein sequence ID" value="KAH3736719.1"/>
    <property type="molecule type" value="Genomic_DNA"/>
</dbReference>
<dbReference type="CDD" id="cd00033">
    <property type="entry name" value="CCP"/>
    <property type="match status" value="1"/>
</dbReference>
<sequence>MRWSETISFAARSAGGTNKRSGAGCCGRRRTNSWKCMTIMRMRSSGDCTKPSLSSNSYTLTNDKATYAVNETYDIFCTPGYKASGSGTLVCGSQKAWSLEPPTCSPAEGTYPWWMLLVAMTVVILLVACILPRLLQCFCSKATKKKNTESDEEQADGLNDGYDDDSDDGRSSFPVPDWSKAKKMTNIEFMAKLHKDADKKTLKRATKNAVF</sequence>
<gene>
    <name evidence="6" type="ORF">DPMN_043292</name>
</gene>
<reference evidence="6" key="2">
    <citation type="submission" date="2020-11" db="EMBL/GenBank/DDBJ databases">
        <authorList>
            <person name="McCartney M.A."/>
            <person name="Auch B."/>
            <person name="Kono T."/>
            <person name="Mallez S."/>
            <person name="Becker A."/>
            <person name="Gohl D.M."/>
            <person name="Silverstein K.A.T."/>
            <person name="Koren S."/>
            <person name="Bechman K.B."/>
            <person name="Herman A."/>
            <person name="Abrahante J.E."/>
            <person name="Garbe J."/>
        </authorList>
    </citation>
    <scope>NUCLEOTIDE SEQUENCE</scope>
    <source>
        <strain evidence="6">Duluth1</strain>
        <tissue evidence="6">Whole animal</tissue>
    </source>
</reference>
<evidence type="ECO:0000256" key="2">
    <source>
        <dbReference type="PROSITE-ProRule" id="PRU00302"/>
    </source>
</evidence>
<evidence type="ECO:0000256" key="1">
    <source>
        <dbReference type="ARBA" id="ARBA00023157"/>
    </source>
</evidence>
<dbReference type="Gene3D" id="2.10.70.10">
    <property type="entry name" value="Complement Module, domain 1"/>
    <property type="match status" value="1"/>
</dbReference>
<name>A0A9D4HXP7_DREPO</name>
<feature type="compositionally biased region" description="Acidic residues" evidence="3">
    <location>
        <begin position="150"/>
        <end position="167"/>
    </location>
</feature>
<evidence type="ECO:0000313" key="6">
    <source>
        <dbReference type="EMBL" id="KAH3736719.1"/>
    </source>
</evidence>
<dbReference type="Proteomes" id="UP000828390">
    <property type="component" value="Unassembled WGS sequence"/>
</dbReference>
<protein>
    <recommendedName>
        <fullName evidence="5">Sushi domain-containing protein</fullName>
    </recommendedName>
</protein>
<dbReference type="AlphaFoldDB" id="A0A9D4HXP7"/>
<dbReference type="PROSITE" id="PS50923">
    <property type="entry name" value="SUSHI"/>
    <property type="match status" value="1"/>
</dbReference>
<accession>A0A9D4HXP7</accession>
<keyword evidence="7" id="KW-1185">Reference proteome</keyword>
<keyword evidence="1 2" id="KW-1015">Disulfide bond</keyword>
<organism evidence="6 7">
    <name type="scientific">Dreissena polymorpha</name>
    <name type="common">Zebra mussel</name>
    <name type="synonym">Mytilus polymorpha</name>
    <dbReference type="NCBI Taxonomy" id="45954"/>
    <lineage>
        <taxon>Eukaryota</taxon>
        <taxon>Metazoa</taxon>
        <taxon>Spiralia</taxon>
        <taxon>Lophotrochozoa</taxon>
        <taxon>Mollusca</taxon>
        <taxon>Bivalvia</taxon>
        <taxon>Autobranchia</taxon>
        <taxon>Heteroconchia</taxon>
        <taxon>Euheterodonta</taxon>
        <taxon>Imparidentia</taxon>
        <taxon>Neoheterodontei</taxon>
        <taxon>Myida</taxon>
        <taxon>Dreissenoidea</taxon>
        <taxon>Dreissenidae</taxon>
        <taxon>Dreissena</taxon>
    </lineage>
</organism>
<proteinExistence type="predicted"/>
<dbReference type="Pfam" id="PF00084">
    <property type="entry name" value="Sushi"/>
    <property type="match status" value="1"/>
</dbReference>
<feature type="region of interest" description="Disordered" evidence="3">
    <location>
        <begin position="149"/>
        <end position="179"/>
    </location>
</feature>
<dbReference type="InterPro" id="IPR035976">
    <property type="entry name" value="Sushi/SCR/CCP_sf"/>
</dbReference>
<feature type="transmembrane region" description="Helical" evidence="4">
    <location>
        <begin position="111"/>
        <end position="135"/>
    </location>
</feature>
<evidence type="ECO:0000259" key="5">
    <source>
        <dbReference type="PROSITE" id="PS50923"/>
    </source>
</evidence>
<keyword evidence="4" id="KW-0812">Transmembrane</keyword>
<reference evidence="6" key="1">
    <citation type="journal article" date="2019" name="bioRxiv">
        <title>The Genome of the Zebra Mussel, Dreissena polymorpha: A Resource for Invasive Species Research.</title>
        <authorList>
            <person name="McCartney M.A."/>
            <person name="Auch B."/>
            <person name="Kono T."/>
            <person name="Mallez S."/>
            <person name="Zhang Y."/>
            <person name="Obille A."/>
            <person name="Becker A."/>
            <person name="Abrahante J.E."/>
            <person name="Garbe J."/>
            <person name="Badalamenti J.P."/>
            <person name="Herman A."/>
            <person name="Mangelson H."/>
            <person name="Liachko I."/>
            <person name="Sullivan S."/>
            <person name="Sone E.D."/>
            <person name="Koren S."/>
            <person name="Silverstein K.A.T."/>
            <person name="Beckman K.B."/>
            <person name="Gohl D.M."/>
        </authorList>
    </citation>
    <scope>NUCLEOTIDE SEQUENCE</scope>
    <source>
        <strain evidence="6">Duluth1</strain>
        <tissue evidence="6">Whole animal</tissue>
    </source>
</reference>
<keyword evidence="4" id="KW-0472">Membrane</keyword>
<comment type="caution">
    <text evidence="6">The sequence shown here is derived from an EMBL/GenBank/DDBJ whole genome shotgun (WGS) entry which is preliminary data.</text>
</comment>
<feature type="disulfide bond" evidence="2">
    <location>
        <begin position="77"/>
        <end position="104"/>
    </location>
</feature>
<keyword evidence="2" id="KW-0768">Sushi</keyword>
<evidence type="ECO:0000256" key="4">
    <source>
        <dbReference type="SAM" id="Phobius"/>
    </source>
</evidence>
<feature type="disulfide bond" evidence="2">
    <location>
        <begin position="48"/>
        <end position="91"/>
    </location>
</feature>
<dbReference type="SUPFAM" id="SSF57535">
    <property type="entry name" value="Complement control module/SCR domain"/>
    <property type="match status" value="1"/>
</dbReference>
<dbReference type="SMART" id="SM00032">
    <property type="entry name" value="CCP"/>
    <property type="match status" value="1"/>
</dbReference>
<evidence type="ECO:0000256" key="3">
    <source>
        <dbReference type="SAM" id="MobiDB-lite"/>
    </source>
</evidence>
<dbReference type="InterPro" id="IPR000436">
    <property type="entry name" value="Sushi_SCR_CCP_dom"/>
</dbReference>
<feature type="domain" description="Sushi" evidence="5">
    <location>
        <begin position="46"/>
        <end position="106"/>
    </location>
</feature>